<dbReference type="InterPro" id="IPR001466">
    <property type="entry name" value="Beta-lactam-related"/>
</dbReference>
<sequence>MTKQAVGLVPERLAQIKRAIEEDVSNGVYFGAVIRVTRNGEAGLEDAIGWEDETRQKALSTNSVFSIFSLTKAFVNVLTLAAIERGQLALTTKVADLIPEFRGAPRDGVTVKHLLTHTTGMPGVWVPKPDMYQDRLDEMLQAICENVHGAVPPGERCDYAPAVNHILLGELLRLTDPQGRDLRTLIHQDLFEPLGMTDTWMGVRPDLRKRKVVPQMRGVIPIACLGRTQPGRYSLFEEEVNEAAHVGAVSTTADLSRFAEMLRRGGELDGTRILAPRTIEIARKNWTGDLYNELYRTVALRAGWTSPPKACIGLGFNVRGADLVHHQFGTLTSEQTFGNYGAGTGLFWVDPVLNMTFTFLSAGVLPQAKNIERFQRLSDMAVAAAI</sequence>
<dbReference type="SUPFAM" id="SSF56601">
    <property type="entry name" value="beta-lactamase/transpeptidase-like"/>
    <property type="match status" value="1"/>
</dbReference>
<dbReference type="GO" id="GO:0016787">
    <property type="term" value="F:hydrolase activity"/>
    <property type="evidence" value="ECO:0007669"/>
    <property type="project" value="UniProtKB-KW"/>
</dbReference>
<dbReference type="AlphaFoldDB" id="A0AAE6RDB0"/>
<dbReference type="Gene3D" id="3.40.710.10">
    <property type="entry name" value="DD-peptidase/beta-lactamase superfamily"/>
    <property type="match status" value="1"/>
</dbReference>
<dbReference type="PANTHER" id="PTHR43283">
    <property type="entry name" value="BETA-LACTAMASE-RELATED"/>
    <property type="match status" value="1"/>
</dbReference>
<dbReference type="PANTHER" id="PTHR43283:SF11">
    <property type="entry name" value="BETA-LACTAMASE-RELATED DOMAIN-CONTAINING PROTEIN"/>
    <property type="match status" value="1"/>
</dbReference>
<dbReference type="Proteomes" id="UP000464593">
    <property type="component" value="Chromosome"/>
</dbReference>
<dbReference type="InterPro" id="IPR050789">
    <property type="entry name" value="Diverse_Enzym_Activities"/>
</dbReference>
<dbReference type="InterPro" id="IPR012338">
    <property type="entry name" value="Beta-lactam/transpept-like"/>
</dbReference>
<protein>
    <recommendedName>
        <fullName evidence="2">Beta-lactamase-related domain-containing protein</fullName>
    </recommendedName>
</protein>
<dbReference type="EMBL" id="CP040324">
    <property type="protein sequence ID" value="QHB28758.1"/>
    <property type="molecule type" value="Genomic_DNA"/>
</dbReference>
<name>A0AAE6RDB0_9PSED</name>
<gene>
    <name evidence="3" type="ORF">TCK1_3412</name>
</gene>
<evidence type="ECO:0000313" key="4">
    <source>
        <dbReference type="Proteomes" id="UP000464593"/>
    </source>
</evidence>
<proteinExistence type="predicted"/>
<dbReference type="Pfam" id="PF00144">
    <property type="entry name" value="Beta-lactamase"/>
    <property type="match status" value="1"/>
</dbReference>
<evidence type="ECO:0000259" key="2">
    <source>
        <dbReference type="Pfam" id="PF00144"/>
    </source>
</evidence>
<evidence type="ECO:0000313" key="3">
    <source>
        <dbReference type="EMBL" id="QHB28758.1"/>
    </source>
</evidence>
<evidence type="ECO:0000256" key="1">
    <source>
        <dbReference type="ARBA" id="ARBA00022801"/>
    </source>
</evidence>
<keyword evidence="1" id="KW-0378">Hydrolase</keyword>
<feature type="domain" description="Beta-lactamase-related" evidence="2">
    <location>
        <begin position="17"/>
        <end position="369"/>
    </location>
</feature>
<accession>A0AAE6RDB0</accession>
<reference evidence="3 4" key="1">
    <citation type="submission" date="2019-05" db="EMBL/GenBank/DDBJ databases">
        <title>Complete genome sequence of Pseudomonas Pseudomonas resinovorans.</title>
        <authorList>
            <person name="Chen H.-P."/>
        </authorList>
    </citation>
    <scope>NUCLEOTIDE SEQUENCE [LARGE SCALE GENOMIC DNA]</scope>
    <source>
        <strain evidence="3 4">TCU-CK1</strain>
    </source>
</reference>
<organism evidence="3 4">
    <name type="scientific">Pseudomonas monteilii</name>
    <dbReference type="NCBI Taxonomy" id="76759"/>
    <lineage>
        <taxon>Bacteria</taxon>
        <taxon>Pseudomonadati</taxon>
        <taxon>Pseudomonadota</taxon>
        <taxon>Gammaproteobacteria</taxon>
        <taxon>Pseudomonadales</taxon>
        <taxon>Pseudomonadaceae</taxon>
        <taxon>Pseudomonas</taxon>
    </lineage>
</organism>
<dbReference type="RefSeq" id="WP_159266379.1">
    <property type="nucleotide sequence ID" value="NZ_CP040324.1"/>
</dbReference>